<dbReference type="PANTHER" id="PTHR42060">
    <property type="entry name" value="NHL REPEAT-CONTAINING PROTEIN-RELATED"/>
    <property type="match status" value="1"/>
</dbReference>
<dbReference type="InterPro" id="IPR052998">
    <property type="entry name" value="Hetero-Diels-Alderase-like"/>
</dbReference>
<dbReference type="EMBL" id="JAAMPI010000491">
    <property type="protein sequence ID" value="KAF4630968.1"/>
    <property type="molecule type" value="Genomic_DNA"/>
</dbReference>
<feature type="chain" id="PRO_5034690041" evidence="1">
    <location>
        <begin position="17"/>
        <end position="656"/>
    </location>
</feature>
<proteinExistence type="predicted"/>
<sequence length="656" mass="71546">MSFLILLFNFIAFLSALSTSVPLTSPSSQTRTTTKRSQLLNTTTITTFPKGTWLENLVICQTDGNALVTLLSSPTVLLLSTTTPNSFPPLTIATFPHTLGCLGIVELELNIFYVITGNWSAHTGLSTPGSYSIWEIDMTGAKKGKESAARTKKIADVPGGGFLNGMTVLNPIEGILLVADSLFSSVWAVNVRTGTVNLAINDTSMAPLLGASPPLGINGLHIIGSELYYDNTNKATFNKIPIDLKTGKATGEALTLVQSEKAFPDDFVVDFEGSAWMTADLYGEMDFLPGVEAAVRGDSVGFSVVAGSRNDTSNSGWTAAHVLNNVRVDKLVEGVRCKITSKVSSTQNNNVTDPDPFTKFLAKITPITLTASLELRAKGLFLAHHVFGYESKTPMFSYMRIYYPPGSHTEHGQHLVTALRSAWYSYFAFSILDSRIFQLARRSYTSALSSMNSALLSKEVVMSNSTLLAILLLDVFEQMASRIAHHYKEKYEGTEGKHLAGALAIMGVRGAEQFSDPLSVAMLQHMSSNILVNCLRDGLDVPVELLNLRAQAFRIVQPNDLQWRLAQLMVDLVVIKSRIRIGAIDLGAIHSGLLELNNEYWSIHAELGKLSTSHGINLDNLHLIRSALDKLAVEHFLTFSNFDSIGHDAERLIEVN</sequence>
<keyword evidence="3" id="KW-1185">Reference proteome</keyword>
<accession>A0A8H4RJV8</accession>
<name>A0A8H4RJV8_9HELO</name>
<keyword evidence="1" id="KW-0732">Signal</keyword>
<organism evidence="2 3">
    <name type="scientific">Cudoniella acicularis</name>
    <dbReference type="NCBI Taxonomy" id="354080"/>
    <lineage>
        <taxon>Eukaryota</taxon>
        <taxon>Fungi</taxon>
        <taxon>Dikarya</taxon>
        <taxon>Ascomycota</taxon>
        <taxon>Pezizomycotina</taxon>
        <taxon>Leotiomycetes</taxon>
        <taxon>Helotiales</taxon>
        <taxon>Tricladiaceae</taxon>
        <taxon>Cudoniella</taxon>
    </lineage>
</organism>
<dbReference type="Proteomes" id="UP000566819">
    <property type="component" value="Unassembled WGS sequence"/>
</dbReference>
<dbReference type="Gene3D" id="2.120.10.30">
    <property type="entry name" value="TolB, C-terminal domain"/>
    <property type="match status" value="1"/>
</dbReference>
<dbReference type="AlphaFoldDB" id="A0A8H4RJV8"/>
<feature type="signal peptide" evidence="1">
    <location>
        <begin position="1"/>
        <end position="16"/>
    </location>
</feature>
<reference evidence="2 3" key="1">
    <citation type="submission" date="2020-03" db="EMBL/GenBank/DDBJ databases">
        <title>Draft Genome Sequence of Cudoniella acicularis.</title>
        <authorList>
            <person name="Buettner E."/>
            <person name="Kellner H."/>
        </authorList>
    </citation>
    <scope>NUCLEOTIDE SEQUENCE [LARGE SCALE GENOMIC DNA]</scope>
    <source>
        <strain evidence="2 3">DSM 108380</strain>
    </source>
</reference>
<protein>
    <submittedName>
        <fullName evidence="2">Uncharacterized protein</fullName>
    </submittedName>
</protein>
<evidence type="ECO:0000256" key="1">
    <source>
        <dbReference type="SAM" id="SignalP"/>
    </source>
</evidence>
<dbReference type="OrthoDB" id="9977941at2759"/>
<gene>
    <name evidence="2" type="ORF">G7Y89_g7164</name>
</gene>
<dbReference type="PANTHER" id="PTHR42060:SF1">
    <property type="entry name" value="NHL REPEAT-CONTAINING PROTEIN"/>
    <property type="match status" value="1"/>
</dbReference>
<dbReference type="InterPro" id="IPR011042">
    <property type="entry name" value="6-blade_b-propeller_TolB-like"/>
</dbReference>
<dbReference type="SUPFAM" id="SSF63829">
    <property type="entry name" value="Calcium-dependent phosphotriesterase"/>
    <property type="match status" value="1"/>
</dbReference>
<evidence type="ECO:0000313" key="2">
    <source>
        <dbReference type="EMBL" id="KAF4630968.1"/>
    </source>
</evidence>
<comment type="caution">
    <text evidence="2">The sequence shown here is derived from an EMBL/GenBank/DDBJ whole genome shotgun (WGS) entry which is preliminary data.</text>
</comment>
<evidence type="ECO:0000313" key="3">
    <source>
        <dbReference type="Proteomes" id="UP000566819"/>
    </source>
</evidence>